<dbReference type="STRING" id="1408189.CLAC_09170"/>
<dbReference type="Proteomes" id="UP000058446">
    <property type="component" value="Chromosome"/>
</dbReference>
<dbReference type="InterPro" id="IPR052032">
    <property type="entry name" value="ATP-dep_AA_Ligase"/>
</dbReference>
<dbReference type="PATRIC" id="fig|1408189.4.peg.1833"/>
<gene>
    <name evidence="4" type="ORF">CLAC_09170</name>
</gene>
<keyword evidence="2" id="KW-0547">Nucleotide-binding</keyword>
<evidence type="ECO:0000313" key="4">
    <source>
        <dbReference type="EMBL" id="ALA68616.1"/>
    </source>
</evidence>
<sequence length="231" mass="25406">MVLQEYVDGPQYFVNTVTAEGRHIVTEVFRYGLTEESGAPHIYSAITVGPEDNHYSGAVEYTLSLLDALEVDFGASHVELRWSKGQWVLIEYNGRCMGPEVPDEVYFPTRGFSQISVLATMLVDGLQAAEQEVLAGNLDGCVAWLMPTPQSNGVLQQCHWDLVQTRPTVQRISRRPKIGTYIDNSNRVTTGAFGMVFLGSSDRAAVETDLQSLESFDAHGDLFTVAPGKDA</sequence>
<evidence type="ECO:0000313" key="5">
    <source>
        <dbReference type="Proteomes" id="UP000058446"/>
    </source>
</evidence>
<keyword evidence="5" id="KW-1185">Reference proteome</keyword>
<dbReference type="PANTHER" id="PTHR43585">
    <property type="entry name" value="FUMIPYRROLE BIOSYNTHESIS PROTEIN C"/>
    <property type="match status" value="1"/>
</dbReference>
<accession>A0A0K2H4H6</accession>
<dbReference type="PANTHER" id="PTHR43585:SF2">
    <property type="entry name" value="ATP-GRASP ENZYME FSQD"/>
    <property type="match status" value="1"/>
</dbReference>
<name>A0A0K2H4H6_9CORY</name>
<dbReference type="GO" id="GO:0005524">
    <property type="term" value="F:ATP binding"/>
    <property type="evidence" value="ECO:0007669"/>
    <property type="project" value="UniProtKB-KW"/>
</dbReference>
<reference evidence="4 5" key="1">
    <citation type="submission" date="2013-10" db="EMBL/GenBank/DDBJ databases">
        <title>Complete genome sequence of Corynebacterium lactis DSM 45799(T), isolated from raw cow milk.</title>
        <authorList>
            <person name="Ruckert C."/>
            <person name="Albersmeier A."/>
            <person name="Lipski A."/>
            <person name="Kalinowski J."/>
        </authorList>
    </citation>
    <scope>NUCLEOTIDE SEQUENCE [LARGE SCALE GENOMIC DNA]</scope>
    <source>
        <strain evidence="4 5">RW2-5</strain>
    </source>
</reference>
<dbReference type="Gene3D" id="3.30.470.20">
    <property type="entry name" value="ATP-grasp fold, B domain"/>
    <property type="match status" value="1"/>
</dbReference>
<dbReference type="KEGG" id="clw:CLAC_09170"/>
<keyword evidence="3" id="KW-0067">ATP-binding</keyword>
<proteinExistence type="predicted"/>
<evidence type="ECO:0000256" key="2">
    <source>
        <dbReference type="ARBA" id="ARBA00022741"/>
    </source>
</evidence>
<dbReference type="GO" id="GO:0016874">
    <property type="term" value="F:ligase activity"/>
    <property type="evidence" value="ECO:0007669"/>
    <property type="project" value="UniProtKB-KW"/>
</dbReference>
<dbReference type="EMBL" id="CP006841">
    <property type="protein sequence ID" value="ALA68616.1"/>
    <property type="molecule type" value="Genomic_DNA"/>
</dbReference>
<dbReference type="AlphaFoldDB" id="A0A0K2H4H6"/>
<dbReference type="SUPFAM" id="SSF56059">
    <property type="entry name" value="Glutathione synthetase ATP-binding domain-like"/>
    <property type="match status" value="1"/>
</dbReference>
<organism evidence="4 5">
    <name type="scientific">Corynebacterium lactis RW2-5</name>
    <dbReference type="NCBI Taxonomy" id="1408189"/>
    <lineage>
        <taxon>Bacteria</taxon>
        <taxon>Bacillati</taxon>
        <taxon>Actinomycetota</taxon>
        <taxon>Actinomycetes</taxon>
        <taxon>Mycobacteriales</taxon>
        <taxon>Corynebacteriaceae</taxon>
        <taxon>Corynebacterium</taxon>
    </lineage>
</organism>
<evidence type="ECO:0000256" key="1">
    <source>
        <dbReference type="ARBA" id="ARBA00022598"/>
    </source>
</evidence>
<evidence type="ECO:0008006" key="6">
    <source>
        <dbReference type="Google" id="ProtNLM"/>
    </source>
</evidence>
<evidence type="ECO:0000256" key="3">
    <source>
        <dbReference type="ARBA" id="ARBA00022840"/>
    </source>
</evidence>
<protein>
    <recommendedName>
        <fullName evidence="6">ATP-grasp domain-containing protein</fullName>
    </recommendedName>
</protein>
<keyword evidence="1" id="KW-0436">Ligase</keyword>